<dbReference type="Proteomes" id="UP000060699">
    <property type="component" value="Chromosome"/>
</dbReference>
<dbReference type="PANTHER" id="PTHR22617">
    <property type="entry name" value="CHEMOTAXIS SENSOR HISTIDINE KINASE-RELATED"/>
    <property type="match status" value="1"/>
</dbReference>
<dbReference type="SUPFAM" id="SSF50341">
    <property type="entry name" value="CheW-like"/>
    <property type="match status" value="1"/>
</dbReference>
<protein>
    <submittedName>
        <fullName evidence="2">Putative CheW protein</fullName>
    </submittedName>
</protein>
<dbReference type="GO" id="GO:0006935">
    <property type="term" value="P:chemotaxis"/>
    <property type="evidence" value="ECO:0007669"/>
    <property type="project" value="InterPro"/>
</dbReference>
<dbReference type="OrthoDB" id="8780456at2"/>
<organism evidence="2 3">
    <name type="scientific">Roseateles depolymerans</name>
    <dbReference type="NCBI Taxonomy" id="76731"/>
    <lineage>
        <taxon>Bacteria</taxon>
        <taxon>Pseudomonadati</taxon>
        <taxon>Pseudomonadota</taxon>
        <taxon>Betaproteobacteria</taxon>
        <taxon>Burkholderiales</taxon>
        <taxon>Sphaerotilaceae</taxon>
        <taxon>Roseateles</taxon>
    </lineage>
</organism>
<evidence type="ECO:0000313" key="3">
    <source>
        <dbReference type="Proteomes" id="UP000060699"/>
    </source>
</evidence>
<dbReference type="PROSITE" id="PS50851">
    <property type="entry name" value="CHEW"/>
    <property type="match status" value="1"/>
</dbReference>
<dbReference type="PANTHER" id="PTHR22617:SF23">
    <property type="entry name" value="CHEMOTAXIS PROTEIN CHEW"/>
    <property type="match status" value="1"/>
</dbReference>
<dbReference type="KEGG" id="rdp:RD2015_1188"/>
<evidence type="ECO:0000313" key="2">
    <source>
        <dbReference type="EMBL" id="ALV05679.1"/>
    </source>
</evidence>
<dbReference type="Gene3D" id="2.40.50.180">
    <property type="entry name" value="CheA-289, Domain 4"/>
    <property type="match status" value="1"/>
</dbReference>
<dbReference type="RefSeq" id="WP_058934091.1">
    <property type="nucleotide sequence ID" value="NZ_CP013729.1"/>
</dbReference>
<reference evidence="2 3" key="1">
    <citation type="submission" date="2015-12" db="EMBL/GenBank/DDBJ databases">
        <title>Complete genome of Roseateles depolymerans KCTC 42856.</title>
        <authorList>
            <person name="Kim K.M."/>
        </authorList>
    </citation>
    <scope>NUCLEOTIDE SEQUENCE [LARGE SCALE GENOMIC DNA]</scope>
    <source>
        <strain evidence="2 3">KCTC 42856</strain>
    </source>
</reference>
<dbReference type="Gene3D" id="2.30.30.40">
    <property type="entry name" value="SH3 Domains"/>
    <property type="match status" value="1"/>
</dbReference>
<gene>
    <name evidence="2" type="ORF">RD2015_1188</name>
</gene>
<dbReference type="SMART" id="SM00260">
    <property type="entry name" value="CheW"/>
    <property type="match status" value="1"/>
</dbReference>
<sequence length="187" mass="19466">MQGSREDKAVLVCRVGTRLCAWPLDGVDEILRPRPLRTLMAPVDHVPGLARVRGRWVPVVDVAGAVGLGEVPVGRLVVVHHQGQVAALAVTEVTGVQQLDAAALEALPPLLRDGSQAPLDGLATLNEALVALLDPARLMPPPGLEAPADDEPNTPHLPPPPSRADGPDTPDAPPGPHDPPTIQESAA</sequence>
<name>A0A0U3LC84_9BURK</name>
<dbReference type="GO" id="GO:0007165">
    <property type="term" value="P:signal transduction"/>
    <property type="evidence" value="ECO:0007669"/>
    <property type="project" value="InterPro"/>
</dbReference>
<proteinExistence type="predicted"/>
<evidence type="ECO:0000256" key="1">
    <source>
        <dbReference type="SAM" id="MobiDB-lite"/>
    </source>
</evidence>
<feature type="compositionally biased region" description="Pro residues" evidence="1">
    <location>
        <begin position="170"/>
        <end position="179"/>
    </location>
</feature>
<dbReference type="InterPro" id="IPR002545">
    <property type="entry name" value="CheW-lke_dom"/>
</dbReference>
<dbReference type="Pfam" id="PF01584">
    <property type="entry name" value="CheW"/>
    <property type="match status" value="1"/>
</dbReference>
<keyword evidence="3" id="KW-1185">Reference proteome</keyword>
<dbReference type="InterPro" id="IPR036061">
    <property type="entry name" value="CheW-like_dom_sf"/>
</dbReference>
<dbReference type="InterPro" id="IPR039315">
    <property type="entry name" value="CheW"/>
</dbReference>
<dbReference type="AlphaFoldDB" id="A0A0U3LC84"/>
<accession>A0A0U3LC84</accession>
<feature type="region of interest" description="Disordered" evidence="1">
    <location>
        <begin position="140"/>
        <end position="187"/>
    </location>
</feature>
<dbReference type="EMBL" id="CP013729">
    <property type="protein sequence ID" value="ALV05679.1"/>
    <property type="molecule type" value="Genomic_DNA"/>
</dbReference>
<dbReference type="GO" id="GO:0005829">
    <property type="term" value="C:cytosol"/>
    <property type="evidence" value="ECO:0007669"/>
    <property type="project" value="TreeGrafter"/>
</dbReference>
<dbReference type="STRING" id="76731.RD2015_1188"/>